<comment type="cofactor">
    <cofactor evidence="6">
        <name>FAD</name>
        <dbReference type="ChEBI" id="CHEBI:57692"/>
    </cofactor>
</comment>
<accession>A0A834XEN1</accession>
<comment type="caution">
    <text evidence="7">The sequence shown here is derived from an EMBL/GenBank/DDBJ whole genome shotgun (WGS) entry which is preliminary data.</text>
</comment>
<keyword evidence="5 6" id="KW-0560">Oxidoreductase</keyword>
<dbReference type="InterPro" id="IPR036188">
    <property type="entry name" value="FAD/NAD-bd_sf"/>
</dbReference>
<gene>
    <name evidence="7" type="ORF">G2W53_005185</name>
</gene>
<evidence type="ECO:0000256" key="5">
    <source>
        <dbReference type="ARBA" id="ARBA00023002"/>
    </source>
</evidence>
<dbReference type="FunFam" id="3.50.50.60:FF:000169">
    <property type="entry name" value="Flavin-containing monooxygenase"/>
    <property type="match status" value="1"/>
</dbReference>
<evidence type="ECO:0000256" key="4">
    <source>
        <dbReference type="ARBA" id="ARBA00022857"/>
    </source>
</evidence>
<organism evidence="7 8">
    <name type="scientific">Senna tora</name>
    <dbReference type="NCBI Taxonomy" id="362788"/>
    <lineage>
        <taxon>Eukaryota</taxon>
        <taxon>Viridiplantae</taxon>
        <taxon>Streptophyta</taxon>
        <taxon>Embryophyta</taxon>
        <taxon>Tracheophyta</taxon>
        <taxon>Spermatophyta</taxon>
        <taxon>Magnoliopsida</taxon>
        <taxon>eudicotyledons</taxon>
        <taxon>Gunneridae</taxon>
        <taxon>Pentapetalae</taxon>
        <taxon>rosids</taxon>
        <taxon>fabids</taxon>
        <taxon>Fabales</taxon>
        <taxon>Fabaceae</taxon>
        <taxon>Caesalpinioideae</taxon>
        <taxon>Cassia clade</taxon>
        <taxon>Senna</taxon>
    </lineage>
</organism>
<dbReference type="PANTHER" id="PTHR23023">
    <property type="entry name" value="DIMETHYLANILINE MONOOXYGENASE"/>
    <property type="match status" value="1"/>
</dbReference>
<evidence type="ECO:0000313" key="7">
    <source>
        <dbReference type="EMBL" id="KAF7842887.1"/>
    </source>
</evidence>
<dbReference type="Pfam" id="PF00743">
    <property type="entry name" value="FMO-like"/>
    <property type="match status" value="2"/>
</dbReference>
<dbReference type="OrthoDB" id="66881at2759"/>
<dbReference type="FunFam" id="3.50.50.60:FF:000170">
    <property type="entry name" value="Flavin-containing monooxygenase"/>
    <property type="match status" value="1"/>
</dbReference>
<evidence type="ECO:0000313" key="8">
    <source>
        <dbReference type="Proteomes" id="UP000634136"/>
    </source>
</evidence>
<dbReference type="InterPro" id="IPR000960">
    <property type="entry name" value="Flavin_mOase"/>
</dbReference>
<keyword evidence="6 7" id="KW-0503">Monooxygenase</keyword>
<proteinExistence type="inferred from homology"/>
<comment type="similarity">
    <text evidence="1 6">Belongs to the FMO family.</text>
</comment>
<dbReference type="InterPro" id="IPR020946">
    <property type="entry name" value="Flavin_mOase-like"/>
</dbReference>
<dbReference type="EMBL" id="JAAIUW010000002">
    <property type="protein sequence ID" value="KAF7842887.1"/>
    <property type="molecule type" value="Genomic_DNA"/>
</dbReference>
<dbReference type="PIRSF" id="PIRSF000332">
    <property type="entry name" value="FMO"/>
    <property type="match status" value="1"/>
</dbReference>
<protein>
    <recommendedName>
        <fullName evidence="6">Flavin-containing monooxygenase</fullName>
        <ecNumber evidence="6">1.-.-.-</ecNumber>
    </recommendedName>
</protein>
<dbReference type="Proteomes" id="UP000634136">
    <property type="component" value="Unassembled WGS sequence"/>
</dbReference>
<reference evidence="7" key="1">
    <citation type="submission" date="2020-09" db="EMBL/GenBank/DDBJ databases">
        <title>Genome-Enabled Discovery of Anthraquinone Biosynthesis in Senna tora.</title>
        <authorList>
            <person name="Kang S.-H."/>
            <person name="Pandey R.P."/>
            <person name="Lee C.-M."/>
            <person name="Sim J.-S."/>
            <person name="Jeong J.-T."/>
            <person name="Choi B.-S."/>
            <person name="Jung M."/>
            <person name="Ginzburg D."/>
            <person name="Zhao K."/>
            <person name="Won S.Y."/>
            <person name="Oh T.-J."/>
            <person name="Yu Y."/>
            <person name="Kim N.-H."/>
            <person name="Lee O.R."/>
            <person name="Lee T.-H."/>
            <person name="Bashyal P."/>
            <person name="Kim T.-S."/>
            <person name="Lee W.-H."/>
            <person name="Kawkins C."/>
            <person name="Kim C.-K."/>
            <person name="Kim J.S."/>
            <person name="Ahn B.O."/>
            <person name="Rhee S.Y."/>
            <person name="Sohng J.K."/>
        </authorList>
    </citation>
    <scope>NUCLEOTIDE SEQUENCE</scope>
    <source>
        <tissue evidence="7">Leaf</tissue>
    </source>
</reference>
<evidence type="ECO:0000256" key="3">
    <source>
        <dbReference type="ARBA" id="ARBA00022827"/>
    </source>
</evidence>
<evidence type="ECO:0000256" key="6">
    <source>
        <dbReference type="RuleBase" id="RU361177"/>
    </source>
</evidence>
<keyword evidence="2 6" id="KW-0285">Flavoprotein</keyword>
<name>A0A834XEN1_9FABA</name>
<dbReference type="Gene3D" id="3.50.50.60">
    <property type="entry name" value="FAD/NAD(P)-binding domain"/>
    <property type="match status" value="4"/>
</dbReference>
<dbReference type="SUPFAM" id="SSF51905">
    <property type="entry name" value="FAD/NAD(P)-binding domain"/>
    <property type="match status" value="3"/>
</dbReference>
<evidence type="ECO:0000256" key="2">
    <source>
        <dbReference type="ARBA" id="ARBA00022630"/>
    </source>
</evidence>
<sequence length="683" mass="77707">MDHSHSHRERQEVVGIIGGGISGLLACKYLKSKGFDPIVFEAHTTIGGVWSKVSLTTFLQTPKPIYSFSDYPWPSSSSSSSECPSQLQVMEYVMGYAHHFNLLKHIKFNSLVQGIEYDGPEDEEERKSWDFWGGNGEPFRSKAKWKVLVKDTINDSTQRKPITKVNNFALNHMDSRQEVVVGIIGGGISGLLACKYLKSKGFDPIVFEAHSTIGGVWSKVSLTTFLQTPKPIYSFSDYPWPSSSSECPSQLQVMEYVMGYAHHFDLLKHIKFNSLVQGIEYDGPEDEGEMKSWDLWGGNGEPFRANAKWKVLVKNTINDSSEVRRFSDVANIPEFEEKKGPEVFKGKVMHSMEFTSMDDQTAAEFVKGKNVTVVGFLKSAIDIAMQCSQVNGDKYPCKVLYKTAHWSIPDFVPWGIPLALLYFNRFSELLVHKPGQSFFHTLIATTLSPLRWAFSKIVESYVKRKQRLAKFGMVPKHSFLSDLSASTIFVTPEKFYDRVEEGSIILKKSPSFWFDEEGVVVEGESTPLNTDLVIFATGYKSDHKLRDIFVSPTFQNLIMGSPDAALPLYRECINPEIPQLAVIGFSESFSNLFTSEMRCRWIAEFLSGTFKLPSIKEMKKDVEKWDKYMKEYSGKYYRRSSIAALQIWYYDQLCKDMGWNPRRKKGLFAELFEPYGPLDYSSN</sequence>
<evidence type="ECO:0000256" key="1">
    <source>
        <dbReference type="ARBA" id="ARBA00009183"/>
    </source>
</evidence>
<dbReference type="GO" id="GO:0050660">
    <property type="term" value="F:flavin adenine dinucleotide binding"/>
    <property type="evidence" value="ECO:0007669"/>
    <property type="project" value="InterPro"/>
</dbReference>
<dbReference type="GO" id="GO:0050661">
    <property type="term" value="F:NADP binding"/>
    <property type="evidence" value="ECO:0007669"/>
    <property type="project" value="InterPro"/>
</dbReference>
<dbReference type="AlphaFoldDB" id="A0A834XEN1"/>
<keyword evidence="8" id="KW-1185">Reference proteome</keyword>
<keyword evidence="3 6" id="KW-0274">FAD</keyword>
<dbReference type="GO" id="GO:0004499">
    <property type="term" value="F:N,N-dimethylaniline monooxygenase activity"/>
    <property type="evidence" value="ECO:0007669"/>
    <property type="project" value="InterPro"/>
</dbReference>
<dbReference type="PRINTS" id="PR00370">
    <property type="entry name" value="FMOXYGENASE"/>
</dbReference>
<dbReference type="InterPro" id="IPR050346">
    <property type="entry name" value="FMO-like"/>
</dbReference>
<keyword evidence="4" id="KW-0521">NADP</keyword>
<dbReference type="EC" id="1.-.-.-" evidence="6"/>